<comment type="caution">
    <text evidence="3">The sequence shown here is derived from an EMBL/GenBank/DDBJ whole genome shotgun (WGS) entry which is preliminary data.</text>
</comment>
<dbReference type="EMBL" id="JARAOO010000005">
    <property type="protein sequence ID" value="KAJ7968606.1"/>
    <property type="molecule type" value="Genomic_DNA"/>
</dbReference>
<protein>
    <submittedName>
        <fullName evidence="3">Alpha-1,4 glucan phosphorylase</fullName>
    </submittedName>
</protein>
<organism evidence="3 4">
    <name type="scientific">Quillaja saponaria</name>
    <name type="common">Soap bark tree</name>
    <dbReference type="NCBI Taxonomy" id="32244"/>
    <lineage>
        <taxon>Eukaryota</taxon>
        <taxon>Viridiplantae</taxon>
        <taxon>Streptophyta</taxon>
        <taxon>Embryophyta</taxon>
        <taxon>Tracheophyta</taxon>
        <taxon>Spermatophyta</taxon>
        <taxon>Magnoliopsida</taxon>
        <taxon>eudicotyledons</taxon>
        <taxon>Gunneridae</taxon>
        <taxon>Pentapetalae</taxon>
        <taxon>rosids</taxon>
        <taxon>fabids</taxon>
        <taxon>Fabales</taxon>
        <taxon>Quillajaceae</taxon>
        <taxon>Quillaja</taxon>
    </lineage>
</organism>
<keyword evidence="2" id="KW-1133">Transmembrane helix</keyword>
<gene>
    <name evidence="3" type="ORF">O6P43_012685</name>
</gene>
<dbReference type="AlphaFoldDB" id="A0AAD7PUF2"/>
<feature type="transmembrane region" description="Helical" evidence="2">
    <location>
        <begin position="45"/>
        <end position="64"/>
    </location>
</feature>
<feature type="coiled-coil region" evidence="1">
    <location>
        <begin position="73"/>
        <end position="135"/>
    </location>
</feature>
<keyword evidence="1" id="KW-0175">Coiled coil</keyword>
<proteinExistence type="predicted"/>
<dbReference type="PANTHER" id="PTHR34360">
    <property type="entry name" value="OS08G0519400 PROTEIN"/>
    <property type="match status" value="1"/>
</dbReference>
<dbReference type="PANTHER" id="PTHR34360:SF2">
    <property type="entry name" value="MYOSIN HEAVY CHAIN-LIKE PROTEIN"/>
    <property type="match status" value="1"/>
</dbReference>
<keyword evidence="4" id="KW-1185">Reference proteome</keyword>
<accession>A0AAD7PUF2</accession>
<evidence type="ECO:0000256" key="1">
    <source>
        <dbReference type="SAM" id="Coils"/>
    </source>
</evidence>
<keyword evidence="2" id="KW-0472">Membrane</keyword>
<dbReference type="KEGG" id="qsa:O6P43_012685"/>
<name>A0AAD7PUF2_QUISA</name>
<evidence type="ECO:0000256" key="2">
    <source>
        <dbReference type="SAM" id="Phobius"/>
    </source>
</evidence>
<evidence type="ECO:0000313" key="3">
    <source>
        <dbReference type="EMBL" id="KAJ7968606.1"/>
    </source>
</evidence>
<evidence type="ECO:0000313" key="4">
    <source>
        <dbReference type="Proteomes" id="UP001163823"/>
    </source>
</evidence>
<dbReference type="Proteomes" id="UP001163823">
    <property type="component" value="Chromosome 5"/>
</dbReference>
<reference evidence="3" key="1">
    <citation type="journal article" date="2023" name="Science">
        <title>Elucidation of the pathway for biosynthesis of saponin adjuvants from the soapbark tree.</title>
        <authorList>
            <person name="Reed J."/>
            <person name="Orme A."/>
            <person name="El-Demerdash A."/>
            <person name="Owen C."/>
            <person name="Martin L.B.B."/>
            <person name="Misra R.C."/>
            <person name="Kikuchi S."/>
            <person name="Rejzek M."/>
            <person name="Martin A.C."/>
            <person name="Harkess A."/>
            <person name="Leebens-Mack J."/>
            <person name="Louveau T."/>
            <person name="Stephenson M.J."/>
            <person name="Osbourn A."/>
        </authorList>
    </citation>
    <scope>NUCLEOTIDE SEQUENCE</scope>
    <source>
        <strain evidence="3">S10</strain>
    </source>
</reference>
<sequence>MVTQGFSPCQLHSRACKLSLTTKKSHKTNNRKLLKPKPVGTSKMAAYRALFLLPAIFVIVFPLLETRLSAQPNNDLISELQQIKLKIAHLESVLEESIKSSNEKSLYLRQCEKRIEEMSNKIQNLQSTLSSIEIKSLHTEGRLEALEEEVQLLWAASRKNNFDLHILESKAQDADDRLELLTSQVEQMADIVTEHWIQIQRLEQALQITKIRTMKSRRQVGSARCIFLKVSRVLDSFLFGEGVTWSSRLSQCLHQLRRLFTAAKKYHHELQAVIKKEMERYEFTASLVNDELVFFLVGFCSDHLSIDLDVALIISDYIYKFPHKRRIPNDSLF</sequence>
<dbReference type="SUPFAM" id="SSF57997">
    <property type="entry name" value="Tropomyosin"/>
    <property type="match status" value="1"/>
</dbReference>
<keyword evidence="2" id="KW-0812">Transmembrane</keyword>